<dbReference type="EMBL" id="MU006218">
    <property type="protein sequence ID" value="KAF2831417.1"/>
    <property type="molecule type" value="Genomic_DNA"/>
</dbReference>
<feature type="region of interest" description="Disordered" evidence="1">
    <location>
        <begin position="254"/>
        <end position="298"/>
    </location>
</feature>
<accession>A0A6A7AFG9</accession>
<sequence>MDEPYQEHYLLFSFIHRFFQRKMIPGWLTDIIDEIDEKLGVVHDDKSQKSEPLTINQDEGEPSSAFIRLTWKDTFLTNGTGQLERFLPTNLLFRSGWRIDRFLRNDSHSDVYSLSPTRYSIPDSGPKQDLEAHVFLDEYHGNCENYARRQKRRMQESGNCLDTFWYNGRHVFIMNVPRQPPQQFKMRNVEEEFPTLIDPRKCKEHAALQRRNFHGRPSFAAIIGRKTPDTRVVFQPRSMPQVKTAFEKELEQIEKTRRKKQEKQRLKRRTQRDRKLEERAREQGVSEDKMVDVAHTGGTLREVERISMGAAAGGAAAQ</sequence>
<feature type="compositionally biased region" description="Basic and acidic residues" evidence="1">
    <location>
        <begin position="273"/>
        <end position="292"/>
    </location>
</feature>
<evidence type="ECO:0000313" key="2">
    <source>
        <dbReference type="EMBL" id="KAF2831417.1"/>
    </source>
</evidence>
<dbReference type="AlphaFoldDB" id="A0A6A7AFG9"/>
<keyword evidence="3" id="KW-1185">Reference proteome</keyword>
<evidence type="ECO:0000313" key="3">
    <source>
        <dbReference type="Proteomes" id="UP000799424"/>
    </source>
</evidence>
<protein>
    <submittedName>
        <fullName evidence="2">Uncharacterized protein</fullName>
    </submittedName>
</protein>
<dbReference type="OrthoDB" id="3801394at2759"/>
<gene>
    <name evidence="2" type="ORF">CC86DRAFT_401943</name>
</gene>
<dbReference type="Proteomes" id="UP000799424">
    <property type="component" value="Unassembled WGS sequence"/>
</dbReference>
<reference evidence="2" key="1">
    <citation type="journal article" date="2020" name="Stud. Mycol.">
        <title>101 Dothideomycetes genomes: a test case for predicting lifestyles and emergence of pathogens.</title>
        <authorList>
            <person name="Haridas S."/>
            <person name="Albert R."/>
            <person name="Binder M."/>
            <person name="Bloem J."/>
            <person name="Labutti K."/>
            <person name="Salamov A."/>
            <person name="Andreopoulos B."/>
            <person name="Baker S."/>
            <person name="Barry K."/>
            <person name="Bills G."/>
            <person name="Bluhm B."/>
            <person name="Cannon C."/>
            <person name="Castanera R."/>
            <person name="Culley D."/>
            <person name="Daum C."/>
            <person name="Ezra D."/>
            <person name="Gonzalez J."/>
            <person name="Henrissat B."/>
            <person name="Kuo A."/>
            <person name="Liang C."/>
            <person name="Lipzen A."/>
            <person name="Lutzoni F."/>
            <person name="Magnuson J."/>
            <person name="Mondo S."/>
            <person name="Nolan M."/>
            <person name="Ohm R."/>
            <person name="Pangilinan J."/>
            <person name="Park H.-J."/>
            <person name="Ramirez L."/>
            <person name="Alfaro M."/>
            <person name="Sun H."/>
            <person name="Tritt A."/>
            <person name="Yoshinaga Y."/>
            <person name="Zwiers L.-H."/>
            <person name="Turgeon B."/>
            <person name="Goodwin S."/>
            <person name="Spatafora J."/>
            <person name="Crous P."/>
            <person name="Grigoriev I."/>
        </authorList>
    </citation>
    <scope>NUCLEOTIDE SEQUENCE</scope>
    <source>
        <strain evidence="2">CBS 113818</strain>
    </source>
</reference>
<proteinExistence type="predicted"/>
<evidence type="ECO:0000256" key="1">
    <source>
        <dbReference type="SAM" id="MobiDB-lite"/>
    </source>
</evidence>
<feature type="compositionally biased region" description="Basic residues" evidence="1">
    <location>
        <begin position="256"/>
        <end position="272"/>
    </location>
</feature>
<organism evidence="2 3">
    <name type="scientific">Ophiobolus disseminans</name>
    <dbReference type="NCBI Taxonomy" id="1469910"/>
    <lineage>
        <taxon>Eukaryota</taxon>
        <taxon>Fungi</taxon>
        <taxon>Dikarya</taxon>
        <taxon>Ascomycota</taxon>
        <taxon>Pezizomycotina</taxon>
        <taxon>Dothideomycetes</taxon>
        <taxon>Pleosporomycetidae</taxon>
        <taxon>Pleosporales</taxon>
        <taxon>Pleosporineae</taxon>
        <taxon>Phaeosphaeriaceae</taxon>
        <taxon>Ophiobolus</taxon>
    </lineage>
</organism>
<name>A0A6A7AFG9_9PLEO</name>